<dbReference type="InterPro" id="IPR021415">
    <property type="entry name" value="SAV0927-like"/>
</dbReference>
<name>A0ABT6QYE9_9BACL</name>
<keyword evidence="2" id="KW-1185">Reference proteome</keyword>
<dbReference type="Proteomes" id="UP001243286">
    <property type="component" value="Unassembled WGS sequence"/>
</dbReference>
<dbReference type="Pfam" id="PF11256">
    <property type="entry name" value="SAV0927-like"/>
    <property type="match status" value="1"/>
</dbReference>
<protein>
    <submittedName>
        <fullName evidence="1">DUF3055 family protein</fullName>
    </submittedName>
</protein>
<dbReference type="EMBL" id="JASBQV010000002">
    <property type="protein sequence ID" value="MDI3233721.1"/>
    <property type="molecule type" value="Genomic_DNA"/>
</dbReference>
<accession>A0ABT6QYE9</accession>
<organism evidence="1 2">
    <name type="scientific">Exiguobacterium antarcticum</name>
    <dbReference type="NCBI Taxonomy" id="132920"/>
    <lineage>
        <taxon>Bacteria</taxon>
        <taxon>Bacillati</taxon>
        <taxon>Bacillota</taxon>
        <taxon>Bacilli</taxon>
        <taxon>Bacillales</taxon>
        <taxon>Bacillales Family XII. Incertae Sedis</taxon>
        <taxon>Exiguobacterium</taxon>
    </lineage>
</organism>
<reference evidence="1 2" key="1">
    <citation type="submission" date="2023-04" db="EMBL/GenBank/DDBJ databases">
        <title>Antarctic isolates genomes.</title>
        <authorList>
            <person name="Dimov S.G."/>
        </authorList>
    </citation>
    <scope>NUCLEOTIDE SEQUENCE [LARGE SCALE GENOMIC DNA]</scope>
    <source>
        <strain evidence="1 2">AL19</strain>
    </source>
</reference>
<evidence type="ECO:0000313" key="2">
    <source>
        <dbReference type="Proteomes" id="UP001243286"/>
    </source>
</evidence>
<proteinExistence type="predicted"/>
<dbReference type="RefSeq" id="WP_014970809.1">
    <property type="nucleotide sequence ID" value="NZ_JANJYY010000029.1"/>
</dbReference>
<evidence type="ECO:0000313" key="1">
    <source>
        <dbReference type="EMBL" id="MDI3233721.1"/>
    </source>
</evidence>
<comment type="caution">
    <text evidence="1">The sequence shown here is derived from an EMBL/GenBank/DDBJ whole genome shotgun (WGS) entry which is preliminary data.</text>
</comment>
<sequence length="102" mass="11412">MEPQLSPLEELYHVSEIDKVRFIGVTTEHARYDFGVVFTGQFFGKMLVVSLSSGRAALLDHEDVLDDEALHRLLDVDPIDTSVVGDFLATLLPYVPSYEQAD</sequence>
<gene>
    <name evidence="1" type="ORF">QK289_01785</name>
</gene>